<dbReference type="InParanoid" id="A0A0C2Z797"/>
<dbReference type="Pfam" id="PF20414">
    <property type="entry name" value="DUF6698"/>
    <property type="match status" value="1"/>
</dbReference>
<evidence type="ECO:0000313" key="1">
    <source>
        <dbReference type="EMBL" id="KIM57863.1"/>
    </source>
</evidence>
<dbReference type="AlphaFoldDB" id="A0A0C2Z797"/>
<proteinExistence type="predicted"/>
<reference evidence="2" key="2">
    <citation type="submission" date="2015-01" db="EMBL/GenBank/DDBJ databases">
        <title>Evolutionary Origins and Diversification of the Mycorrhizal Mutualists.</title>
        <authorList>
            <consortium name="DOE Joint Genome Institute"/>
            <consortium name="Mycorrhizal Genomics Consortium"/>
            <person name="Kohler A."/>
            <person name="Kuo A."/>
            <person name="Nagy L.G."/>
            <person name="Floudas D."/>
            <person name="Copeland A."/>
            <person name="Barry K.W."/>
            <person name="Cichocki N."/>
            <person name="Veneault-Fourrey C."/>
            <person name="LaButti K."/>
            <person name="Lindquist E.A."/>
            <person name="Lipzen A."/>
            <person name="Lundell T."/>
            <person name="Morin E."/>
            <person name="Murat C."/>
            <person name="Riley R."/>
            <person name="Ohm R."/>
            <person name="Sun H."/>
            <person name="Tunlid A."/>
            <person name="Henrissat B."/>
            <person name="Grigoriev I.V."/>
            <person name="Hibbett D.S."/>
            <person name="Martin F."/>
        </authorList>
    </citation>
    <scope>NUCLEOTIDE SEQUENCE [LARGE SCALE GENOMIC DNA]</scope>
    <source>
        <strain evidence="2">Foug A</strain>
    </source>
</reference>
<dbReference type="STRING" id="1036808.A0A0C2Z797"/>
<keyword evidence="2" id="KW-1185">Reference proteome</keyword>
<dbReference type="OrthoDB" id="3220614at2759"/>
<protein>
    <submittedName>
        <fullName evidence="1">Uncharacterized protein</fullName>
    </submittedName>
</protein>
<dbReference type="Proteomes" id="UP000053989">
    <property type="component" value="Unassembled WGS sequence"/>
</dbReference>
<dbReference type="InterPro" id="IPR046521">
    <property type="entry name" value="DUF6698"/>
</dbReference>
<evidence type="ECO:0000313" key="2">
    <source>
        <dbReference type="Proteomes" id="UP000053989"/>
    </source>
</evidence>
<gene>
    <name evidence="1" type="ORF">SCLCIDRAFT_28496</name>
</gene>
<organism evidence="1 2">
    <name type="scientific">Scleroderma citrinum Foug A</name>
    <dbReference type="NCBI Taxonomy" id="1036808"/>
    <lineage>
        <taxon>Eukaryota</taxon>
        <taxon>Fungi</taxon>
        <taxon>Dikarya</taxon>
        <taxon>Basidiomycota</taxon>
        <taxon>Agaricomycotina</taxon>
        <taxon>Agaricomycetes</taxon>
        <taxon>Agaricomycetidae</taxon>
        <taxon>Boletales</taxon>
        <taxon>Sclerodermatineae</taxon>
        <taxon>Sclerodermataceae</taxon>
        <taxon>Scleroderma</taxon>
    </lineage>
</organism>
<accession>A0A0C2Z797</accession>
<dbReference type="EMBL" id="KN822094">
    <property type="protein sequence ID" value="KIM57863.1"/>
    <property type="molecule type" value="Genomic_DNA"/>
</dbReference>
<reference evidence="1 2" key="1">
    <citation type="submission" date="2014-04" db="EMBL/GenBank/DDBJ databases">
        <authorList>
            <consortium name="DOE Joint Genome Institute"/>
            <person name="Kuo A."/>
            <person name="Kohler A."/>
            <person name="Nagy L.G."/>
            <person name="Floudas D."/>
            <person name="Copeland A."/>
            <person name="Barry K.W."/>
            <person name="Cichocki N."/>
            <person name="Veneault-Fourrey C."/>
            <person name="LaButti K."/>
            <person name="Lindquist E.A."/>
            <person name="Lipzen A."/>
            <person name="Lundell T."/>
            <person name="Morin E."/>
            <person name="Murat C."/>
            <person name="Sun H."/>
            <person name="Tunlid A."/>
            <person name="Henrissat B."/>
            <person name="Grigoriev I.V."/>
            <person name="Hibbett D.S."/>
            <person name="Martin F."/>
            <person name="Nordberg H.P."/>
            <person name="Cantor M.N."/>
            <person name="Hua S.X."/>
        </authorList>
    </citation>
    <scope>NUCLEOTIDE SEQUENCE [LARGE SCALE GENOMIC DNA]</scope>
    <source>
        <strain evidence="1 2">Foug A</strain>
    </source>
</reference>
<dbReference type="HOGENOM" id="CLU_035918_3_1_1"/>
<name>A0A0C2Z797_9AGAM</name>
<sequence length="285" mass="32018">MADVDEDLATATEQKEYAVFHELLHMIPGLEAWLMGSLEEQVVNIADLIQNGVNGARADNTKGMKAAVIDWITPKGQSLNPHILCNVKAGCGFIHKRTGALLCPAGLDWANTEQLMNGQIQVAGDQWPVFLYANYTYDPEDPWNGPLRNGLLVSAFKHIFTLPSSVNQEPKATRSGNVHIHGMHAVTKASLAYVATQAQFLLTSTQVFSHTDHVTDSEHFYNSILDLLDNRDERDEVDQLLTWWNRQIFPLYTDIERLSSKNSALARIQQKHVEIREREQSAEVE</sequence>